<sequence length="463" mass="47916">MRRRGNGAGRDGRTTRRAALRARLRRGLRAELRAGLAVTVAAVVALGAALTGCASDGNPVGPRFITPPLIRYSSVLWPVPLELIGAEPGSRLRISATLSSSRGIWRSAASYDVGSDGTVDLARDKPLFAPFGAPDSAGLFWSLRGPSLSPADLAQQWMRDTNAVTLTASDGDRVVARRTFQLEGLGGTLHGRTIYTHDLVPSGVAPPHETHEDQQIGRFYDASSIDRPTGPAVLMFDDPSPGASSDFTAALLTQFGASVFVIPMTSPDGVHVSTVIDAGTVSAVLDWLDRLAAVDARHVFVYGTGAAEQLAVWAATRFPARLHGLFAGAGPAALLCLAGSSASPVFEGSVGVPCERDPGAGTTAAPPLSGVNGPVVLTCGAVDRVFPSACDVQRTLGATRTPRAGDKLLADARAAHAVTVPPGLPIALPAPGDPSGADGQATEQARIAFWNAVGQLLLRAVLS</sequence>
<protein>
    <recommendedName>
        <fullName evidence="2">Acyl-CoA thioester hydrolase/bile acid-CoA amino acid N-acetyltransferase domain-containing protein</fullName>
    </recommendedName>
</protein>
<dbReference type="InterPro" id="IPR042490">
    <property type="entry name" value="Thio_Ohase/BAAT_N"/>
</dbReference>
<dbReference type="Pfam" id="PF04775">
    <property type="entry name" value="Bile_Hydr_Trans"/>
    <property type="match status" value="1"/>
</dbReference>
<keyword evidence="1" id="KW-0472">Membrane</keyword>
<dbReference type="EMBL" id="JACCFL010000001">
    <property type="protein sequence ID" value="NYJ25200.1"/>
    <property type="molecule type" value="Genomic_DNA"/>
</dbReference>
<evidence type="ECO:0000313" key="4">
    <source>
        <dbReference type="Proteomes" id="UP000578352"/>
    </source>
</evidence>
<reference evidence="3 4" key="1">
    <citation type="submission" date="2020-07" db="EMBL/GenBank/DDBJ databases">
        <title>Sequencing the genomes of 1000 actinobacteria strains.</title>
        <authorList>
            <person name="Klenk H.-P."/>
        </authorList>
    </citation>
    <scope>NUCLEOTIDE SEQUENCE [LARGE SCALE GENOMIC DNA]</scope>
    <source>
        <strain evidence="3 4">DSM 15165</strain>
    </source>
</reference>
<keyword evidence="1" id="KW-1133">Transmembrane helix</keyword>
<dbReference type="Proteomes" id="UP000578352">
    <property type="component" value="Unassembled WGS sequence"/>
</dbReference>
<keyword evidence="1" id="KW-0812">Transmembrane</keyword>
<feature type="domain" description="Acyl-CoA thioester hydrolase/bile acid-CoA amino acid N-acetyltransferase" evidence="2">
    <location>
        <begin position="79"/>
        <end position="179"/>
    </location>
</feature>
<evidence type="ECO:0000256" key="1">
    <source>
        <dbReference type="SAM" id="Phobius"/>
    </source>
</evidence>
<dbReference type="RefSeq" id="WP_179607822.1">
    <property type="nucleotide sequence ID" value="NZ_BAABEH010000001.1"/>
</dbReference>
<dbReference type="AlphaFoldDB" id="A0A853D2E9"/>
<dbReference type="InterPro" id="IPR029058">
    <property type="entry name" value="AB_hydrolase_fold"/>
</dbReference>
<accession>A0A853D2E9</accession>
<dbReference type="Gene3D" id="2.60.40.2240">
    <property type="entry name" value="Acyl-CoA thioester hydrolase/BAAT N-terminal domain"/>
    <property type="match status" value="1"/>
</dbReference>
<comment type="caution">
    <text evidence="3">The sequence shown here is derived from an EMBL/GenBank/DDBJ whole genome shotgun (WGS) entry which is preliminary data.</text>
</comment>
<name>A0A853D2E9_9MICO</name>
<feature type="transmembrane region" description="Helical" evidence="1">
    <location>
        <begin position="30"/>
        <end position="50"/>
    </location>
</feature>
<organism evidence="3 4">
    <name type="scientific">Leifsonia shinshuensis</name>
    <dbReference type="NCBI Taxonomy" id="150026"/>
    <lineage>
        <taxon>Bacteria</taxon>
        <taxon>Bacillati</taxon>
        <taxon>Actinomycetota</taxon>
        <taxon>Actinomycetes</taxon>
        <taxon>Micrococcales</taxon>
        <taxon>Microbacteriaceae</taxon>
        <taxon>Leifsonia</taxon>
    </lineage>
</organism>
<gene>
    <name evidence="3" type="ORF">HNR13_003487</name>
</gene>
<evidence type="ECO:0000313" key="3">
    <source>
        <dbReference type="EMBL" id="NYJ25200.1"/>
    </source>
</evidence>
<dbReference type="Gene3D" id="3.40.50.1820">
    <property type="entry name" value="alpha/beta hydrolase"/>
    <property type="match status" value="1"/>
</dbReference>
<proteinExistence type="predicted"/>
<evidence type="ECO:0000259" key="2">
    <source>
        <dbReference type="Pfam" id="PF04775"/>
    </source>
</evidence>
<dbReference type="InterPro" id="IPR006862">
    <property type="entry name" value="Thio_Ohase/aa_AcTrfase"/>
</dbReference>
<dbReference type="SUPFAM" id="SSF53474">
    <property type="entry name" value="alpha/beta-Hydrolases"/>
    <property type="match status" value="1"/>
</dbReference>